<evidence type="ECO:0000313" key="2">
    <source>
        <dbReference type="Proteomes" id="UP001157418"/>
    </source>
</evidence>
<dbReference type="InterPro" id="IPR011989">
    <property type="entry name" value="ARM-like"/>
</dbReference>
<dbReference type="Gene3D" id="1.25.10.10">
    <property type="entry name" value="Leucine-rich Repeat Variant"/>
    <property type="match status" value="1"/>
</dbReference>
<dbReference type="EMBL" id="CAKMRJ010005745">
    <property type="protein sequence ID" value="CAH1453596.1"/>
    <property type="molecule type" value="Genomic_DNA"/>
</dbReference>
<name>A0AAU9PT97_9ASTR</name>
<protein>
    <submittedName>
        <fullName evidence="1">Uncharacterized protein</fullName>
    </submittedName>
</protein>
<comment type="caution">
    <text evidence="1">The sequence shown here is derived from an EMBL/GenBank/DDBJ whole genome shotgun (WGS) entry which is preliminary data.</text>
</comment>
<organism evidence="1 2">
    <name type="scientific">Lactuca virosa</name>
    <dbReference type="NCBI Taxonomy" id="75947"/>
    <lineage>
        <taxon>Eukaryota</taxon>
        <taxon>Viridiplantae</taxon>
        <taxon>Streptophyta</taxon>
        <taxon>Embryophyta</taxon>
        <taxon>Tracheophyta</taxon>
        <taxon>Spermatophyta</taxon>
        <taxon>Magnoliopsida</taxon>
        <taxon>eudicotyledons</taxon>
        <taxon>Gunneridae</taxon>
        <taxon>Pentapetalae</taxon>
        <taxon>asterids</taxon>
        <taxon>campanulids</taxon>
        <taxon>Asterales</taxon>
        <taxon>Asteraceae</taxon>
        <taxon>Cichorioideae</taxon>
        <taxon>Cichorieae</taxon>
        <taxon>Lactucinae</taxon>
        <taxon>Lactuca</taxon>
    </lineage>
</organism>
<gene>
    <name evidence="1" type="ORF">LVIROSA_LOCUS38828</name>
</gene>
<evidence type="ECO:0000313" key="1">
    <source>
        <dbReference type="EMBL" id="CAH1453596.1"/>
    </source>
</evidence>
<keyword evidence="2" id="KW-1185">Reference proteome</keyword>
<accession>A0AAU9PT97</accession>
<dbReference type="Proteomes" id="UP001157418">
    <property type="component" value="Unassembled WGS sequence"/>
</dbReference>
<sequence>MHPQVEQEQLVQIQGADPAPFENPIISLDAFNERETIDLLSAMIENVSGRFLTRVEVVGSMLQIVEAETLEEGTKHLAIEFMISLAEVREGTWYDLSIGCFASVSKGYSLMLSRIRSQPSSATSSEYALHGYA</sequence>
<dbReference type="AlphaFoldDB" id="A0AAU9PT97"/>
<reference evidence="1 2" key="1">
    <citation type="submission" date="2022-01" db="EMBL/GenBank/DDBJ databases">
        <authorList>
            <person name="Xiong W."/>
            <person name="Schranz E."/>
        </authorList>
    </citation>
    <scope>NUCLEOTIDE SEQUENCE [LARGE SCALE GENOMIC DNA]</scope>
</reference>
<proteinExistence type="predicted"/>